<evidence type="ECO:0000313" key="2">
    <source>
        <dbReference type="Proteomes" id="UP000178661"/>
    </source>
</evidence>
<accession>A0A1F6Y2U0</accession>
<gene>
    <name evidence="1" type="ORF">A3G98_00325</name>
</gene>
<comment type="caution">
    <text evidence="1">The sequence shown here is derived from an EMBL/GenBank/DDBJ whole genome shotgun (WGS) entry which is preliminary data.</text>
</comment>
<dbReference type="AlphaFoldDB" id="A0A1F6Y2U0"/>
<reference evidence="1 2" key="1">
    <citation type="journal article" date="2016" name="Nat. Commun.">
        <title>Thousands of microbial genomes shed light on interconnected biogeochemical processes in an aquifer system.</title>
        <authorList>
            <person name="Anantharaman K."/>
            <person name="Brown C.T."/>
            <person name="Hug L.A."/>
            <person name="Sharon I."/>
            <person name="Castelle C.J."/>
            <person name="Probst A.J."/>
            <person name="Thomas B.C."/>
            <person name="Singh A."/>
            <person name="Wilkins M.J."/>
            <person name="Karaoz U."/>
            <person name="Brodie E.L."/>
            <person name="Williams K.H."/>
            <person name="Hubbard S.S."/>
            <person name="Banfield J.F."/>
        </authorList>
    </citation>
    <scope>NUCLEOTIDE SEQUENCE [LARGE SCALE GENOMIC DNA]</scope>
</reference>
<sequence length="85" mass="9304">MKAKILAKFIPAERKFKKTIVARRANFAGTKFGGGKRGRAKIPSPQPPSFLPARAFRIVCAARCAAMGQFLSKKVRAKCIITAQK</sequence>
<protein>
    <submittedName>
        <fullName evidence="1">Uncharacterized protein</fullName>
    </submittedName>
</protein>
<evidence type="ECO:0000313" key="1">
    <source>
        <dbReference type="EMBL" id="OGJ00662.1"/>
    </source>
</evidence>
<organism evidence="1 2">
    <name type="scientific">Candidatus Nomurabacteria bacterium RIFCSPLOWO2_12_FULL_37_8</name>
    <dbReference type="NCBI Taxonomy" id="1801793"/>
    <lineage>
        <taxon>Bacteria</taxon>
        <taxon>Candidatus Nomuraibacteriota</taxon>
    </lineage>
</organism>
<dbReference type="Proteomes" id="UP000178661">
    <property type="component" value="Unassembled WGS sequence"/>
</dbReference>
<name>A0A1F6Y2U0_9BACT</name>
<dbReference type="EMBL" id="MFVR01000034">
    <property type="protein sequence ID" value="OGJ00662.1"/>
    <property type="molecule type" value="Genomic_DNA"/>
</dbReference>
<proteinExistence type="predicted"/>